<keyword evidence="1" id="KW-1133">Transmembrane helix</keyword>
<dbReference type="EMBL" id="JBHSBW010000001">
    <property type="protein sequence ID" value="MFC4209559.1"/>
    <property type="molecule type" value="Genomic_DNA"/>
</dbReference>
<name>A0ABV8P2Q9_9SPHI</name>
<comment type="caution">
    <text evidence="2">The sequence shown here is derived from an EMBL/GenBank/DDBJ whole genome shotgun (WGS) entry which is preliminary data.</text>
</comment>
<feature type="transmembrane region" description="Helical" evidence="1">
    <location>
        <begin position="138"/>
        <end position="157"/>
    </location>
</feature>
<gene>
    <name evidence="2" type="ORF">ACFOWA_00110</name>
</gene>
<keyword evidence="1" id="KW-0472">Membrane</keyword>
<evidence type="ECO:0000313" key="2">
    <source>
        <dbReference type="EMBL" id="MFC4209559.1"/>
    </source>
</evidence>
<evidence type="ECO:0000256" key="1">
    <source>
        <dbReference type="SAM" id="Phobius"/>
    </source>
</evidence>
<evidence type="ECO:0000313" key="3">
    <source>
        <dbReference type="Proteomes" id="UP001595789"/>
    </source>
</evidence>
<feature type="transmembrane region" description="Helical" evidence="1">
    <location>
        <begin position="26"/>
        <end position="49"/>
    </location>
</feature>
<accession>A0ABV8P2Q9</accession>
<feature type="transmembrane region" description="Helical" evidence="1">
    <location>
        <begin position="99"/>
        <end position="118"/>
    </location>
</feature>
<keyword evidence="1" id="KW-0812">Transmembrane</keyword>
<organism evidence="2 3">
    <name type="scientific">Pedobacter lithocola</name>
    <dbReference type="NCBI Taxonomy" id="1908239"/>
    <lineage>
        <taxon>Bacteria</taxon>
        <taxon>Pseudomonadati</taxon>
        <taxon>Bacteroidota</taxon>
        <taxon>Sphingobacteriia</taxon>
        <taxon>Sphingobacteriales</taxon>
        <taxon>Sphingobacteriaceae</taxon>
        <taxon>Pedobacter</taxon>
    </lineage>
</organism>
<feature type="transmembrane region" description="Helical" evidence="1">
    <location>
        <begin position="55"/>
        <end position="78"/>
    </location>
</feature>
<sequence>MSIESLKKYIHPDANPNLTLLQKLSWYLCVSYPFLIFIISGSFALLIYFTRNDNTSISLSNVGFGMLIALSSVCFSYHRILQAADYIRLHHDVQKAGELFLTSAIAFILSSALKYAYFVLTPGSFLYEWFGFVFRTSYWISFFSAEVICIFGLAKLIDVLHIRITSPAR</sequence>
<proteinExistence type="predicted"/>
<protein>
    <submittedName>
        <fullName evidence="2">Uncharacterized protein</fullName>
    </submittedName>
</protein>
<dbReference type="RefSeq" id="WP_378980621.1">
    <property type="nucleotide sequence ID" value="NZ_JBHSBW010000001.1"/>
</dbReference>
<reference evidence="3" key="1">
    <citation type="journal article" date="2019" name="Int. J. Syst. Evol. Microbiol.">
        <title>The Global Catalogue of Microorganisms (GCM) 10K type strain sequencing project: providing services to taxonomists for standard genome sequencing and annotation.</title>
        <authorList>
            <consortium name="The Broad Institute Genomics Platform"/>
            <consortium name="The Broad Institute Genome Sequencing Center for Infectious Disease"/>
            <person name="Wu L."/>
            <person name="Ma J."/>
        </authorList>
    </citation>
    <scope>NUCLEOTIDE SEQUENCE [LARGE SCALE GENOMIC DNA]</scope>
    <source>
        <strain evidence="3">CCM 8691</strain>
    </source>
</reference>
<dbReference type="Proteomes" id="UP001595789">
    <property type="component" value="Unassembled WGS sequence"/>
</dbReference>
<keyword evidence="3" id="KW-1185">Reference proteome</keyword>